<evidence type="ECO:0000259" key="2">
    <source>
        <dbReference type="Pfam" id="PF01593"/>
    </source>
</evidence>
<dbReference type="InterPro" id="IPR036188">
    <property type="entry name" value="FAD/NAD-bd_sf"/>
</dbReference>
<dbReference type="RefSeq" id="WP_214790904.1">
    <property type="nucleotide sequence ID" value="NZ_JANIEL010000042.1"/>
</dbReference>
<accession>A0ABW2PUT1</accession>
<gene>
    <name evidence="3" type="ORF">ACFQO8_13570</name>
</gene>
<reference evidence="4" key="1">
    <citation type="journal article" date="2019" name="Int. J. Syst. Evol. Microbiol.">
        <title>The Global Catalogue of Microorganisms (GCM) 10K type strain sequencing project: providing services to taxonomists for standard genome sequencing and annotation.</title>
        <authorList>
            <consortium name="The Broad Institute Genomics Platform"/>
            <consortium name="The Broad Institute Genome Sequencing Center for Infectious Disease"/>
            <person name="Wu L."/>
            <person name="Ma J."/>
        </authorList>
    </citation>
    <scope>NUCLEOTIDE SEQUENCE [LARGE SCALE GENOMIC DNA]</scope>
    <source>
        <strain evidence="4">CCUG 55590</strain>
    </source>
</reference>
<sequence length="344" mass="38268">MKKQIVIIGAGVSGLYAATQLHQKGYDVTIFEARDRVGGRIFTKDGYDLGPTWYWPDTEKTISELVDRLGLESFVQHTTGQMVLERQTTLAPERHVLPEESIVLSKRLVGGMTSLVEALYAKLPDDIVRLGHRLTSIERQSDRVRLTFQNGTVHHTDDVILAIPPRLVAEVEIEPALSAQTRKALKTTPTWMASQAKALIVYKTSFWREEGLSGFGMSWVGPLQEIHDASPMDGQGALFGFFRLSPGERETLGEGQVKTRVIEQLEKLYGPKANDFVRFHYMDWSTESETATSDDLMPLTAFPAYGPIELGDRLHLIGSETDAQFGGHIEGALRSAERVVQGLT</sequence>
<dbReference type="PANTHER" id="PTHR43563:SF1">
    <property type="entry name" value="AMINE OXIDASE [FLAVIN-CONTAINING] B"/>
    <property type="match status" value="1"/>
</dbReference>
<dbReference type="EMBL" id="JBHTCE010000004">
    <property type="protein sequence ID" value="MFC7391163.1"/>
    <property type="molecule type" value="Genomic_DNA"/>
</dbReference>
<dbReference type="SUPFAM" id="SSF54373">
    <property type="entry name" value="FAD-linked reductases, C-terminal domain"/>
    <property type="match status" value="1"/>
</dbReference>
<dbReference type="PRINTS" id="PR00419">
    <property type="entry name" value="ADXRDTASE"/>
</dbReference>
<dbReference type="InterPro" id="IPR002937">
    <property type="entry name" value="Amino_oxidase"/>
</dbReference>
<comment type="similarity">
    <text evidence="1">Belongs to the flavin monoamine oxidase family.</text>
</comment>
<evidence type="ECO:0000313" key="4">
    <source>
        <dbReference type="Proteomes" id="UP001596439"/>
    </source>
</evidence>
<dbReference type="Pfam" id="PF01593">
    <property type="entry name" value="Amino_oxidase"/>
    <property type="match status" value="2"/>
</dbReference>
<proteinExistence type="inferred from homology"/>
<dbReference type="Gene3D" id="3.50.50.60">
    <property type="entry name" value="FAD/NAD(P)-binding domain"/>
    <property type="match status" value="2"/>
</dbReference>
<protein>
    <submittedName>
        <fullName evidence="3">Flavin monoamine oxidase family protein</fullName>
    </submittedName>
</protein>
<feature type="domain" description="Amine oxidase" evidence="2">
    <location>
        <begin position="12"/>
        <end position="78"/>
    </location>
</feature>
<comment type="caution">
    <text evidence="3">The sequence shown here is derived from an EMBL/GenBank/DDBJ whole genome shotgun (WGS) entry which is preliminary data.</text>
</comment>
<name>A0ABW2PUT1_9BACL</name>
<dbReference type="Gene3D" id="3.90.660.10">
    <property type="match status" value="1"/>
</dbReference>
<organism evidence="3 4">
    <name type="scientific">Exiguobacterium aestuarii</name>
    <dbReference type="NCBI Taxonomy" id="273527"/>
    <lineage>
        <taxon>Bacteria</taxon>
        <taxon>Bacillati</taxon>
        <taxon>Bacillota</taxon>
        <taxon>Bacilli</taxon>
        <taxon>Bacillales</taxon>
        <taxon>Bacillales Family XII. Incertae Sedis</taxon>
        <taxon>Exiguobacterium</taxon>
    </lineage>
</organism>
<dbReference type="PANTHER" id="PTHR43563">
    <property type="entry name" value="AMINE OXIDASE"/>
    <property type="match status" value="1"/>
</dbReference>
<evidence type="ECO:0000313" key="3">
    <source>
        <dbReference type="EMBL" id="MFC7391163.1"/>
    </source>
</evidence>
<keyword evidence="4" id="KW-1185">Reference proteome</keyword>
<dbReference type="SUPFAM" id="SSF51905">
    <property type="entry name" value="FAD/NAD(P)-binding domain"/>
    <property type="match status" value="1"/>
</dbReference>
<dbReference type="InterPro" id="IPR050703">
    <property type="entry name" value="Flavin_MAO"/>
</dbReference>
<feature type="domain" description="Amine oxidase" evidence="2">
    <location>
        <begin position="105"/>
        <end position="341"/>
    </location>
</feature>
<evidence type="ECO:0000256" key="1">
    <source>
        <dbReference type="ARBA" id="ARBA00005995"/>
    </source>
</evidence>
<dbReference type="Proteomes" id="UP001596439">
    <property type="component" value="Unassembled WGS sequence"/>
</dbReference>